<name>A0AAW2BN49_9ROSI</name>
<reference evidence="9 10" key="1">
    <citation type="submission" date="2024-01" db="EMBL/GenBank/DDBJ databases">
        <title>A telomere-to-telomere, gap-free genome of sweet tea (Lithocarpus litseifolius).</title>
        <authorList>
            <person name="Zhou J."/>
        </authorList>
    </citation>
    <scope>NUCLEOTIDE SEQUENCE [LARGE SCALE GENOMIC DNA]</scope>
    <source>
        <strain evidence="9">Zhou-2022a</strain>
        <tissue evidence="9">Leaf</tissue>
    </source>
</reference>
<organism evidence="9 10">
    <name type="scientific">Lithocarpus litseifolius</name>
    <dbReference type="NCBI Taxonomy" id="425828"/>
    <lineage>
        <taxon>Eukaryota</taxon>
        <taxon>Viridiplantae</taxon>
        <taxon>Streptophyta</taxon>
        <taxon>Embryophyta</taxon>
        <taxon>Tracheophyta</taxon>
        <taxon>Spermatophyta</taxon>
        <taxon>Magnoliopsida</taxon>
        <taxon>eudicotyledons</taxon>
        <taxon>Gunneridae</taxon>
        <taxon>Pentapetalae</taxon>
        <taxon>rosids</taxon>
        <taxon>fabids</taxon>
        <taxon>Fagales</taxon>
        <taxon>Fagaceae</taxon>
        <taxon>Lithocarpus</taxon>
    </lineage>
</organism>
<accession>A0AAW2BN49</accession>
<comment type="caution">
    <text evidence="9">The sequence shown here is derived from an EMBL/GenBank/DDBJ whole genome shotgun (WGS) entry which is preliminary data.</text>
</comment>
<sequence length="100" mass="11987">MIIKWGRNSIYNLAIVLGYYYLCNAYYNNCEGFLGPYRGQQYNSNYWRQDRQPTTPQEFFNMKHSSARNVIERAFDLLKGRWRILGSRSSYSIEIQVRII</sequence>
<dbReference type="InterPro" id="IPR027806">
    <property type="entry name" value="HARBI1_dom"/>
</dbReference>
<dbReference type="GO" id="GO:0005634">
    <property type="term" value="C:nucleus"/>
    <property type="evidence" value="ECO:0007669"/>
    <property type="project" value="UniProtKB-SubCell"/>
</dbReference>
<protein>
    <recommendedName>
        <fullName evidence="8">DDE Tnp4 domain-containing protein</fullName>
    </recommendedName>
</protein>
<dbReference type="Pfam" id="PF13359">
    <property type="entry name" value="DDE_Tnp_4"/>
    <property type="match status" value="1"/>
</dbReference>
<comment type="cofactor">
    <cofactor evidence="1">
        <name>a divalent metal cation</name>
        <dbReference type="ChEBI" id="CHEBI:60240"/>
    </cofactor>
</comment>
<gene>
    <name evidence="9" type="ORF">SO802_032332</name>
</gene>
<keyword evidence="7" id="KW-0539">Nucleus</keyword>
<evidence type="ECO:0000256" key="1">
    <source>
        <dbReference type="ARBA" id="ARBA00001968"/>
    </source>
</evidence>
<dbReference type="PANTHER" id="PTHR22930">
    <property type="match status" value="1"/>
</dbReference>
<evidence type="ECO:0000256" key="6">
    <source>
        <dbReference type="ARBA" id="ARBA00022801"/>
    </source>
</evidence>
<evidence type="ECO:0000313" key="10">
    <source>
        <dbReference type="Proteomes" id="UP001459277"/>
    </source>
</evidence>
<dbReference type="AlphaFoldDB" id="A0AAW2BN49"/>
<keyword evidence="5" id="KW-0479">Metal-binding</keyword>
<dbReference type="InterPro" id="IPR045249">
    <property type="entry name" value="HARBI1-like"/>
</dbReference>
<feature type="domain" description="DDE Tnp4" evidence="8">
    <location>
        <begin position="18"/>
        <end position="94"/>
    </location>
</feature>
<comment type="similarity">
    <text evidence="3">Belongs to the HARBI1 family.</text>
</comment>
<dbReference type="EMBL" id="JAZDWU010000011">
    <property type="protein sequence ID" value="KAK9987381.1"/>
    <property type="molecule type" value="Genomic_DNA"/>
</dbReference>
<evidence type="ECO:0000256" key="3">
    <source>
        <dbReference type="ARBA" id="ARBA00006958"/>
    </source>
</evidence>
<evidence type="ECO:0000259" key="8">
    <source>
        <dbReference type="Pfam" id="PF13359"/>
    </source>
</evidence>
<dbReference type="GO" id="GO:0046872">
    <property type="term" value="F:metal ion binding"/>
    <property type="evidence" value="ECO:0007669"/>
    <property type="project" value="UniProtKB-KW"/>
</dbReference>
<keyword evidence="6" id="KW-0378">Hydrolase</keyword>
<dbReference type="Proteomes" id="UP001459277">
    <property type="component" value="Unassembled WGS sequence"/>
</dbReference>
<keyword evidence="4" id="KW-0540">Nuclease</keyword>
<evidence type="ECO:0000313" key="9">
    <source>
        <dbReference type="EMBL" id="KAK9987381.1"/>
    </source>
</evidence>
<evidence type="ECO:0000256" key="2">
    <source>
        <dbReference type="ARBA" id="ARBA00004123"/>
    </source>
</evidence>
<proteinExistence type="inferred from homology"/>
<evidence type="ECO:0000256" key="4">
    <source>
        <dbReference type="ARBA" id="ARBA00022722"/>
    </source>
</evidence>
<comment type="subcellular location">
    <subcellularLocation>
        <location evidence="2">Nucleus</location>
    </subcellularLocation>
</comment>
<dbReference type="GO" id="GO:0016787">
    <property type="term" value="F:hydrolase activity"/>
    <property type="evidence" value="ECO:0007669"/>
    <property type="project" value="UniProtKB-KW"/>
</dbReference>
<dbReference type="PANTHER" id="PTHR22930:SF293">
    <property type="entry name" value="PROTEIN ALP1-LIKE"/>
    <property type="match status" value="1"/>
</dbReference>
<dbReference type="GO" id="GO:0004518">
    <property type="term" value="F:nuclease activity"/>
    <property type="evidence" value="ECO:0007669"/>
    <property type="project" value="UniProtKB-KW"/>
</dbReference>
<evidence type="ECO:0000256" key="7">
    <source>
        <dbReference type="ARBA" id="ARBA00023242"/>
    </source>
</evidence>
<keyword evidence="10" id="KW-1185">Reference proteome</keyword>
<evidence type="ECO:0000256" key="5">
    <source>
        <dbReference type="ARBA" id="ARBA00022723"/>
    </source>
</evidence>